<feature type="chain" id="PRO_5047385451" description="MetA-pathway of phenol degradation" evidence="1">
    <location>
        <begin position="33"/>
        <end position="310"/>
    </location>
</feature>
<keyword evidence="1" id="KW-0732">Signal</keyword>
<keyword evidence="3" id="KW-1185">Reference proteome</keyword>
<evidence type="ECO:0000313" key="3">
    <source>
        <dbReference type="Proteomes" id="UP001620597"/>
    </source>
</evidence>
<proteinExistence type="predicted"/>
<comment type="caution">
    <text evidence="2">The sequence shown here is derived from an EMBL/GenBank/DDBJ whole genome shotgun (WGS) entry which is preliminary data.</text>
</comment>
<organism evidence="2 3">
    <name type="scientific">Oceanobacter antarcticus</name>
    <dbReference type="NCBI Taxonomy" id="3133425"/>
    <lineage>
        <taxon>Bacteria</taxon>
        <taxon>Pseudomonadati</taxon>
        <taxon>Pseudomonadota</taxon>
        <taxon>Gammaproteobacteria</taxon>
        <taxon>Oceanospirillales</taxon>
        <taxon>Oceanospirillaceae</taxon>
        <taxon>Oceanobacter</taxon>
    </lineage>
</organism>
<evidence type="ECO:0000256" key="1">
    <source>
        <dbReference type="SAM" id="SignalP"/>
    </source>
</evidence>
<protein>
    <recommendedName>
        <fullName evidence="4">MetA-pathway of phenol degradation</fullName>
    </recommendedName>
</protein>
<feature type="signal peptide" evidence="1">
    <location>
        <begin position="1"/>
        <end position="32"/>
    </location>
</feature>
<name>A0ABW8NIM8_9GAMM</name>
<evidence type="ECO:0008006" key="4">
    <source>
        <dbReference type="Google" id="ProtNLM"/>
    </source>
</evidence>
<dbReference type="EMBL" id="JBBKTX010000010">
    <property type="protein sequence ID" value="MFK4752721.1"/>
    <property type="molecule type" value="Genomic_DNA"/>
</dbReference>
<dbReference type="RefSeq" id="WP_416205914.1">
    <property type="nucleotide sequence ID" value="NZ_JBBKTX010000010.1"/>
</dbReference>
<dbReference type="PROSITE" id="PS51257">
    <property type="entry name" value="PROKAR_LIPOPROTEIN"/>
    <property type="match status" value="1"/>
</dbReference>
<evidence type="ECO:0000313" key="2">
    <source>
        <dbReference type="EMBL" id="MFK4752721.1"/>
    </source>
</evidence>
<reference evidence="2 3" key="1">
    <citation type="submission" date="2024-03" db="EMBL/GenBank/DDBJ databases">
        <title>High-quality draft genome sequence of Oceanobacter sp. wDCs-4.</title>
        <authorList>
            <person name="Dong C."/>
        </authorList>
    </citation>
    <scope>NUCLEOTIDE SEQUENCE [LARGE SCALE GENOMIC DNA]</scope>
    <source>
        <strain evidence="3">wDCs-4</strain>
    </source>
</reference>
<gene>
    <name evidence="2" type="ORF">WG929_09915</name>
</gene>
<dbReference type="Proteomes" id="UP001620597">
    <property type="component" value="Unassembled WGS sequence"/>
</dbReference>
<accession>A0ABW8NIM8</accession>
<sequence length="310" mass="34796">MLRHGCFALSPRRRLLPPVIFAGLLSCPQLHAGGINWQAGLTWQYAHLSLEESRRHYQLDNYGPTVSATVTWDEQWFISGSRDRQQATDDGLSYQNQGKSITLGYLLQDSWLRLDGSHFHEEYDVQFGVLEDRYIVRQSRTNRSLTATAGRDVWIADQWLLSSHVQLGRTLGNSERSESVAVVVPGSGGSGRHVTSVQTYDTQTGLDLGTGLSLTWLLAEQQSQRLWTPGIALDYQRTLSGELLSTSASNGRAYRQQQTGARTTAVTQQWASASVLVALLNTHWQLTSQLVIPLQTPYDQRVSIGFDWFW</sequence>